<protein>
    <submittedName>
        <fullName evidence="1">Uncharacterized protein</fullName>
    </submittedName>
</protein>
<evidence type="ECO:0000313" key="2">
    <source>
        <dbReference type="Proteomes" id="UP001164929"/>
    </source>
</evidence>
<keyword evidence="2" id="KW-1185">Reference proteome</keyword>
<name>A0AAD6L878_9ROSI</name>
<evidence type="ECO:0000313" key="1">
    <source>
        <dbReference type="EMBL" id="KAJ6951347.1"/>
    </source>
</evidence>
<reference evidence="1" key="1">
    <citation type="journal article" date="2023" name="Mol. Ecol. Resour.">
        <title>Chromosome-level genome assembly of a triploid poplar Populus alba 'Berolinensis'.</title>
        <authorList>
            <person name="Chen S."/>
            <person name="Yu Y."/>
            <person name="Wang X."/>
            <person name="Wang S."/>
            <person name="Zhang T."/>
            <person name="Zhou Y."/>
            <person name="He R."/>
            <person name="Meng N."/>
            <person name="Wang Y."/>
            <person name="Liu W."/>
            <person name="Liu Z."/>
            <person name="Liu J."/>
            <person name="Guo Q."/>
            <person name="Huang H."/>
            <person name="Sederoff R.R."/>
            <person name="Wang G."/>
            <person name="Qu G."/>
            <person name="Chen S."/>
        </authorList>
    </citation>
    <scope>NUCLEOTIDE SEQUENCE</scope>
    <source>
        <strain evidence="1">SC-2020</strain>
    </source>
</reference>
<proteinExistence type="predicted"/>
<dbReference type="EMBL" id="JAQIZT010000019">
    <property type="protein sequence ID" value="KAJ6951347.1"/>
    <property type="molecule type" value="Genomic_DNA"/>
</dbReference>
<dbReference type="Proteomes" id="UP001164929">
    <property type="component" value="Chromosome 19"/>
</dbReference>
<dbReference type="AlphaFoldDB" id="A0AAD6L878"/>
<gene>
    <name evidence="1" type="ORF">NC653_040682</name>
</gene>
<organism evidence="1 2">
    <name type="scientific">Populus alba x Populus x berolinensis</name>
    <dbReference type="NCBI Taxonomy" id="444605"/>
    <lineage>
        <taxon>Eukaryota</taxon>
        <taxon>Viridiplantae</taxon>
        <taxon>Streptophyta</taxon>
        <taxon>Embryophyta</taxon>
        <taxon>Tracheophyta</taxon>
        <taxon>Spermatophyta</taxon>
        <taxon>Magnoliopsida</taxon>
        <taxon>eudicotyledons</taxon>
        <taxon>Gunneridae</taxon>
        <taxon>Pentapetalae</taxon>
        <taxon>rosids</taxon>
        <taxon>fabids</taxon>
        <taxon>Malpighiales</taxon>
        <taxon>Salicaceae</taxon>
        <taxon>Saliceae</taxon>
        <taxon>Populus</taxon>
    </lineage>
</organism>
<accession>A0AAD6L878</accession>
<sequence length="65" mass="7398">MLDLFTILLTIICRHEAKFIKKIVGEISRELNSTYLFIAFHPVGINSRVQQLNFLLNAGSSEVCM</sequence>
<comment type="caution">
    <text evidence="1">The sequence shown here is derived from an EMBL/GenBank/DDBJ whole genome shotgun (WGS) entry which is preliminary data.</text>
</comment>